<organism evidence="2 3">
    <name type="scientific">Stephania yunnanensis</name>
    <dbReference type="NCBI Taxonomy" id="152371"/>
    <lineage>
        <taxon>Eukaryota</taxon>
        <taxon>Viridiplantae</taxon>
        <taxon>Streptophyta</taxon>
        <taxon>Embryophyta</taxon>
        <taxon>Tracheophyta</taxon>
        <taxon>Spermatophyta</taxon>
        <taxon>Magnoliopsida</taxon>
        <taxon>Ranunculales</taxon>
        <taxon>Menispermaceae</taxon>
        <taxon>Menispermoideae</taxon>
        <taxon>Cissampelideae</taxon>
        <taxon>Stephania</taxon>
    </lineage>
</organism>
<sequence length="49" mass="5307">MILFLIGDGSVLKIDAIGDKIISDGENKLLLQDVLVVPELTRNLLSVTN</sequence>
<evidence type="ECO:0000313" key="3">
    <source>
        <dbReference type="Proteomes" id="UP001420932"/>
    </source>
</evidence>
<proteinExistence type="predicted"/>
<dbReference type="AlphaFoldDB" id="A0AAP0KDK9"/>
<name>A0AAP0KDK9_9MAGN</name>
<dbReference type="Pfam" id="PF22936">
    <property type="entry name" value="Pol_BBD"/>
    <property type="match status" value="1"/>
</dbReference>
<dbReference type="Proteomes" id="UP001420932">
    <property type="component" value="Unassembled WGS sequence"/>
</dbReference>
<keyword evidence="3" id="KW-1185">Reference proteome</keyword>
<accession>A0AAP0KDK9</accession>
<dbReference type="InterPro" id="IPR054722">
    <property type="entry name" value="PolX-like_BBD"/>
</dbReference>
<feature type="domain" description="Retrovirus-related Pol polyprotein from transposon TNT 1-94-like beta-barrel" evidence="1">
    <location>
        <begin position="6"/>
        <end position="48"/>
    </location>
</feature>
<gene>
    <name evidence="2" type="ORF">Syun_008952</name>
</gene>
<evidence type="ECO:0000313" key="2">
    <source>
        <dbReference type="EMBL" id="KAK9150643.1"/>
    </source>
</evidence>
<evidence type="ECO:0000259" key="1">
    <source>
        <dbReference type="Pfam" id="PF22936"/>
    </source>
</evidence>
<dbReference type="EMBL" id="JBBNAF010000004">
    <property type="protein sequence ID" value="KAK9150643.1"/>
    <property type="molecule type" value="Genomic_DNA"/>
</dbReference>
<comment type="caution">
    <text evidence="2">The sequence shown here is derived from an EMBL/GenBank/DDBJ whole genome shotgun (WGS) entry which is preliminary data.</text>
</comment>
<reference evidence="2 3" key="1">
    <citation type="submission" date="2024-01" db="EMBL/GenBank/DDBJ databases">
        <title>Genome assemblies of Stephania.</title>
        <authorList>
            <person name="Yang L."/>
        </authorList>
    </citation>
    <scope>NUCLEOTIDE SEQUENCE [LARGE SCALE GENOMIC DNA]</scope>
    <source>
        <strain evidence="2">YNDBR</strain>
        <tissue evidence="2">Leaf</tissue>
    </source>
</reference>
<protein>
    <recommendedName>
        <fullName evidence="1">Retrovirus-related Pol polyprotein from transposon TNT 1-94-like beta-barrel domain-containing protein</fullName>
    </recommendedName>
</protein>